<evidence type="ECO:0000256" key="5">
    <source>
        <dbReference type="ARBA" id="ARBA00012574"/>
    </source>
</evidence>
<dbReference type="KEGG" id="ela:UCREL1_4910"/>
<evidence type="ECO:0000256" key="9">
    <source>
        <dbReference type="ARBA" id="ARBA00022723"/>
    </source>
</evidence>
<dbReference type="HOGENOM" id="CLU_011781_2_2_1"/>
<keyword evidence="11" id="KW-0482">Metalloprotease</keyword>
<dbReference type="Gene3D" id="3.40.350.10">
    <property type="entry name" value="Creatinase/prolidase N-terminal domain"/>
    <property type="match status" value="2"/>
</dbReference>
<reference evidence="20" key="1">
    <citation type="journal article" date="2013" name="Genome Announc.">
        <title>Draft genome sequence of the grapevine dieback fungus Eutypa lata UCR-EL1.</title>
        <authorList>
            <person name="Blanco-Ulate B."/>
            <person name="Rolshausen P.E."/>
            <person name="Cantu D."/>
        </authorList>
    </citation>
    <scope>NUCLEOTIDE SEQUENCE [LARGE SCALE GENOMIC DNA]</scope>
    <source>
        <strain evidence="20">UCR-EL1</strain>
    </source>
</reference>
<dbReference type="InterPro" id="IPR001131">
    <property type="entry name" value="Peptidase_M24B_aminopep-P_CS"/>
</dbReference>
<evidence type="ECO:0000256" key="12">
    <source>
        <dbReference type="ARBA" id="ARBA00023211"/>
    </source>
</evidence>
<dbReference type="EC" id="3.4.11.9" evidence="5"/>
<dbReference type="Pfam" id="PF01321">
    <property type="entry name" value="Creatinase_N"/>
    <property type="match status" value="1"/>
</dbReference>
<evidence type="ECO:0000313" key="20">
    <source>
        <dbReference type="Proteomes" id="UP000012174"/>
    </source>
</evidence>
<dbReference type="SUPFAM" id="SSF55920">
    <property type="entry name" value="Creatinase/aminopeptidase"/>
    <property type="match status" value="1"/>
</dbReference>
<dbReference type="eggNOG" id="KOG2413">
    <property type="taxonomic scope" value="Eukaryota"/>
</dbReference>
<proteinExistence type="inferred from homology"/>
<dbReference type="InterPro" id="IPR032416">
    <property type="entry name" value="Peptidase_M24_C"/>
</dbReference>
<comment type="cofactor">
    <cofactor evidence="2">
        <name>Mn(2+)</name>
        <dbReference type="ChEBI" id="CHEBI:29035"/>
    </cofactor>
</comment>
<comment type="catalytic activity">
    <reaction evidence="1">
        <text>Release of any N-terminal amino acid, including proline, that is linked to proline, even from a dipeptide or tripeptide.</text>
        <dbReference type="EC" id="3.4.11.9"/>
    </reaction>
</comment>
<dbReference type="InterPro" id="IPR033740">
    <property type="entry name" value="Pept_M24B"/>
</dbReference>
<dbReference type="GO" id="GO:0005737">
    <property type="term" value="C:cytoplasm"/>
    <property type="evidence" value="ECO:0007669"/>
    <property type="project" value="UniProtKB-ARBA"/>
</dbReference>
<evidence type="ECO:0000259" key="18">
    <source>
        <dbReference type="Pfam" id="PF16188"/>
    </source>
</evidence>
<evidence type="ECO:0000256" key="1">
    <source>
        <dbReference type="ARBA" id="ARBA00001424"/>
    </source>
</evidence>
<dbReference type="Pfam" id="PF00557">
    <property type="entry name" value="Peptidase_M24"/>
    <property type="match status" value="1"/>
</dbReference>
<dbReference type="EMBL" id="KB706307">
    <property type="protein sequence ID" value="EMR68082.1"/>
    <property type="molecule type" value="Genomic_DNA"/>
</dbReference>
<evidence type="ECO:0000256" key="4">
    <source>
        <dbReference type="ARBA" id="ARBA00008766"/>
    </source>
</evidence>
<dbReference type="SUPFAM" id="SSF53092">
    <property type="entry name" value="Creatinase/prolidase N-terminal domain"/>
    <property type="match status" value="1"/>
</dbReference>
<dbReference type="FunFam" id="3.40.350.10:FF:000003">
    <property type="entry name" value="Xaa-pro aminopeptidase P"/>
    <property type="match status" value="1"/>
</dbReference>
<evidence type="ECO:0000313" key="19">
    <source>
        <dbReference type="EMBL" id="EMR68082.1"/>
    </source>
</evidence>
<dbReference type="InterPro" id="IPR029149">
    <property type="entry name" value="Creatin/AminoP/Spt16_N"/>
</dbReference>
<evidence type="ECO:0000256" key="14">
    <source>
        <dbReference type="ARBA" id="ARBA00032413"/>
    </source>
</evidence>
<dbReference type="STRING" id="1287681.M7SUZ7"/>
<name>M7SUZ7_EUTLA</name>
<dbReference type="Pfam" id="PF16188">
    <property type="entry name" value="Peptidase_M24_C"/>
    <property type="match status" value="1"/>
</dbReference>
<dbReference type="Pfam" id="PF16189">
    <property type="entry name" value="Creatinase_N_2"/>
    <property type="match status" value="1"/>
</dbReference>
<dbReference type="Gene3D" id="3.90.230.10">
    <property type="entry name" value="Creatinase/methionine aminopeptidase superfamily"/>
    <property type="match status" value="1"/>
</dbReference>
<dbReference type="OMA" id="EPGMILS"/>
<dbReference type="InterPro" id="IPR000994">
    <property type="entry name" value="Pept_M24"/>
</dbReference>
<dbReference type="AlphaFoldDB" id="M7SUZ7"/>
<dbReference type="PROSITE" id="PS00491">
    <property type="entry name" value="PROLINE_PEPTIDASE"/>
    <property type="match status" value="1"/>
</dbReference>
<comment type="function">
    <text evidence="3">Catalyzes the removal of a penultimate prolyl residue from the N-termini of peptides.</text>
</comment>
<evidence type="ECO:0000256" key="15">
    <source>
        <dbReference type="RuleBase" id="RU000590"/>
    </source>
</evidence>
<dbReference type="CDD" id="cd01085">
    <property type="entry name" value="APP"/>
    <property type="match status" value="1"/>
</dbReference>
<dbReference type="PANTHER" id="PTHR43763">
    <property type="entry name" value="XAA-PRO AMINOPEPTIDASE 1"/>
    <property type="match status" value="1"/>
</dbReference>
<dbReference type="InterPro" id="IPR050422">
    <property type="entry name" value="X-Pro_aminopeptidase_P"/>
</dbReference>
<keyword evidence="9 15" id="KW-0479">Metal-binding</keyword>
<evidence type="ECO:0000259" key="16">
    <source>
        <dbReference type="Pfam" id="PF00557"/>
    </source>
</evidence>
<evidence type="ECO:0000256" key="3">
    <source>
        <dbReference type="ARBA" id="ARBA00002443"/>
    </source>
</evidence>
<evidence type="ECO:0000256" key="10">
    <source>
        <dbReference type="ARBA" id="ARBA00022801"/>
    </source>
</evidence>
<feature type="domain" description="Peptidase M24 C-terminal" evidence="18">
    <location>
        <begin position="611"/>
        <end position="672"/>
    </location>
</feature>
<evidence type="ECO:0000256" key="11">
    <source>
        <dbReference type="ARBA" id="ARBA00023049"/>
    </source>
</evidence>
<feature type="domain" description="Peptidase M24" evidence="16">
    <location>
        <begin position="381"/>
        <end position="598"/>
    </location>
</feature>
<dbReference type="GO" id="GO:0046872">
    <property type="term" value="F:metal ion binding"/>
    <property type="evidence" value="ECO:0007669"/>
    <property type="project" value="UniProtKB-KW"/>
</dbReference>
<evidence type="ECO:0000256" key="2">
    <source>
        <dbReference type="ARBA" id="ARBA00001936"/>
    </source>
</evidence>
<evidence type="ECO:0000259" key="17">
    <source>
        <dbReference type="Pfam" id="PF01321"/>
    </source>
</evidence>
<keyword evidence="8" id="KW-0645">Protease</keyword>
<sequence>MQFRPVFSAVSRAISRTAFSAVSPRPCPNLVTGTGNIRLTATTNLNIRLRSTAVIRMDKVDTTAQLSQLRQLMDANKVDVYIVPSEDSHSSEYIADCDARRAFISGFSGSAGCAVVTLDKAALATDGRYFNQASKQLDGNWLLLKQGIQDVPTWQEWTAEQSAGGKIVAVDPTLLTSNVAKKLLEKIKKSGGKDLVPLAGNLVDQVWGDERSARPSEPVIVLGQQFSGKDVTTKLTELRKELDKNKSLGFVVSMLDEVAWLFNLRGNDIPYNPVFFSYAIITPDEATLYVDSSKLDPGCQSYLDKNGVSVKPYHAIFEDATALSQSARSANAEDSGEQKKFIISNRASWALKRALGGDAMVTELRSPISDAKAIKNDTELEGMRSCHVRDGAALIEYFAWLEDQLIQKKAQIDEVEGADKLESLRAKQKDYVGLSFDTISSTGANAAVIHYKPQPGKCATIDSNAVYLCDSGAQYLDGTTDVTRTLHFGNPTDAEIEAYTLVLQGNIALDMAVFPKGTTGFALDCLARQHLWRQGLDYRHGTGHGVGSYLNVHEGPIGIGTRIQFSEVPLSPGNVISNEPGFYVDGSFGIRIENIIMAREVKTKHSFGDRPYLGFEHVTMVPYCRKLIDPSLLTNVERQWLNEYNADIWNKTKGYFEGDQLTLAWLERETQAF</sequence>
<organism evidence="19 20">
    <name type="scientific">Eutypa lata (strain UCR-EL1)</name>
    <name type="common">Grapevine dieback disease fungus</name>
    <name type="synonym">Eutypa armeniacae</name>
    <dbReference type="NCBI Taxonomy" id="1287681"/>
    <lineage>
        <taxon>Eukaryota</taxon>
        <taxon>Fungi</taxon>
        <taxon>Dikarya</taxon>
        <taxon>Ascomycota</taxon>
        <taxon>Pezizomycotina</taxon>
        <taxon>Sordariomycetes</taxon>
        <taxon>Xylariomycetidae</taxon>
        <taxon>Xylariales</taxon>
        <taxon>Diatrypaceae</taxon>
        <taxon>Eutypa</taxon>
    </lineage>
</organism>
<gene>
    <name evidence="19" type="ORF">UCREL1_4910</name>
</gene>
<dbReference type="GO" id="GO:0070006">
    <property type="term" value="F:metalloaminopeptidase activity"/>
    <property type="evidence" value="ECO:0007669"/>
    <property type="project" value="InterPro"/>
</dbReference>
<dbReference type="FunFam" id="3.40.350.10:FF:000010">
    <property type="entry name" value="Probable Xaa-Pro aminopeptidase P"/>
    <property type="match status" value="1"/>
</dbReference>
<evidence type="ECO:0000256" key="13">
    <source>
        <dbReference type="ARBA" id="ARBA00030849"/>
    </source>
</evidence>
<feature type="domain" description="Creatinase N-terminal" evidence="17">
    <location>
        <begin position="66"/>
        <end position="200"/>
    </location>
</feature>
<keyword evidence="20" id="KW-1185">Reference proteome</keyword>
<evidence type="ECO:0000256" key="8">
    <source>
        <dbReference type="ARBA" id="ARBA00022670"/>
    </source>
</evidence>
<keyword evidence="7 19" id="KW-0031">Aminopeptidase</keyword>
<dbReference type="GO" id="GO:0006508">
    <property type="term" value="P:proteolysis"/>
    <property type="evidence" value="ECO:0007669"/>
    <property type="project" value="UniProtKB-KW"/>
</dbReference>
<dbReference type="OrthoDB" id="9995434at2759"/>
<keyword evidence="10" id="KW-0378">Hydrolase</keyword>
<dbReference type="InterPro" id="IPR000587">
    <property type="entry name" value="Creatinase_N"/>
</dbReference>
<dbReference type="InterPro" id="IPR036005">
    <property type="entry name" value="Creatinase/aminopeptidase-like"/>
</dbReference>
<accession>M7SUZ7</accession>
<keyword evidence="12" id="KW-0464">Manganese</keyword>
<dbReference type="FunFam" id="3.90.230.10:FF:000007">
    <property type="entry name" value="Xaa-Pro aminopeptidase P"/>
    <property type="match status" value="1"/>
</dbReference>
<evidence type="ECO:0000256" key="6">
    <source>
        <dbReference type="ARBA" id="ARBA00020658"/>
    </source>
</evidence>
<dbReference type="Proteomes" id="UP000012174">
    <property type="component" value="Unassembled WGS sequence"/>
</dbReference>
<comment type="similarity">
    <text evidence="4 15">Belongs to the peptidase M24B family.</text>
</comment>
<evidence type="ECO:0000256" key="7">
    <source>
        <dbReference type="ARBA" id="ARBA00022438"/>
    </source>
</evidence>
<protein>
    <recommendedName>
        <fullName evidence="6">Probable Xaa-Pro aminopeptidase P</fullName>
        <ecNumber evidence="5">3.4.11.9</ecNumber>
    </recommendedName>
    <alternativeName>
        <fullName evidence="13">Aminoacylproline aminopeptidase</fullName>
    </alternativeName>
    <alternativeName>
        <fullName evidence="14">Prolidase</fullName>
    </alternativeName>
</protein>
<dbReference type="PANTHER" id="PTHR43763:SF6">
    <property type="entry name" value="XAA-PRO AMINOPEPTIDASE 1"/>
    <property type="match status" value="1"/>
</dbReference>